<dbReference type="RefSeq" id="WP_184281265.1">
    <property type="nucleotide sequence ID" value="NZ_CAJEWA010000006.1"/>
</dbReference>
<reference evidence="1 2" key="1">
    <citation type="submission" date="2020-08" db="EMBL/GenBank/DDBJ databases">
        <title>Genomic Encyclopedia of Type Strains, Phase IV (KMG-IV): sequencing the most valuable type-strain genomes for metagenomic binning, comparative biology and taxonomic classification.</title>
        <authorList>
            <person name="Goeker M."/>
        </authorList>
    </citation>
    <scope>NUCLEOTIDE SEQUENCE [LARGE SCALE GENOMIC DNA]</scope>
    <source>
        <strain evidence="1 2">DSM 22419</strain>
    </source>
</reference>
<organism evidence="1 2">
    <name type="scientific">Jeotgalicoccus coquinae</name>
    <dbReference type="NCBI Taxonomy" id="709509"/>
    <lineage>
        <taxon>Bacteria</taxon>
        <taxon>Bacillati</taxon>
        <taxon>Bacillota</taxon>
        <taxon>Bacilli</taxon>
        <taxon>Bacillales</taxon>
        <taxon>Staphylococcaceae</taxon>
        <taxon>Jeotgalicoccus</taxon>
    </lineage>
</organism>
<dbReference type="Proteomes" id="UP000545588">
    <property type="component" value="Unassembled WGS sequence"/>
</dbReference>
<protein>
    <submittedName>
        <fullName evidence="1">Uncharacterized protein</fullName>
    </submittedName>
</protein>
<keyword evidence="2" id="KW-1185">Reference proteome</keyword>
<proteinExistence type="predicted"/>
<comment type="caution">
    <text evidence="1">The sequence shown here is derived from an EMBL/GenBank/DDBJ whole genome shotgun (WGS) entry which is preliminary data.</text>
</comment>
<accession>A0ABR6QLK5</accession>
<evidence type="ECO:0000313" key="2">
    <source>
        <dbReference type="Proteomes" id="UP000545588"/>
    </source>
</evidence>
<name>A0ABR6QLK5_9STAP</name>
<sequence length="84" mass="10044">MEFELSLLSSNLIMCEACHTIHNLENIFTDYFDMLNLLNINQPYSKKDIRKHIEVPLSNYALLKYVSRLFTKTSRQAQKYYYKS</sequence>
<gene>
    <name evidence="1" type="ORF">HNR41_000426</name>
</gene>
<dbReference type="EMBL" id="JACHFF010000001">
    <property type="protein sequence ID" value="MBB6422500.1"/>
    <property type="molecule type" value="Genomic_DNA"/>
</dbReference>
<evidence type="ECO:0000313" key="1">
    <source>
        <dbReference type="EMBL" id="MBB6422500.1"/>
    </source>
</evidence>